<dbReference type="AlphaFoldDB" id="A0A6J4RC30"/>
<dbReference type="SUPFAM" id="SSF51905">
    <property type="entry name" value="FAD/NAD(P)-binding domain"/>
    <property type="match status" value="1"/>
</dbReference>
<evidence type="ECO:0000259" key="2">
    <source>
        <dbReference type="Pfam" id="PF01266"/>
    </source>
</evidence>
<dbReference type="Gene3D" id="3.30.9.10">
    <property type="entry name" value="D-Amino Acid Oxidase, subunit A, domain 2"/>
    <property type="match status" value="1"/>
</dbReference>
<feature type="domain" description="FAD dependent oxidoreductase" evidence="2">
    <location>
        <begin position="5"/>
        <end position="362"/>
    </location>
</feature>
<proteinExistence type="predicted"/>
<protein>
    <submittedName>
        <fullName evidence="3">D-amino-acid oxidase</fullName>
        <ecNumber evidence="3">1.4.3.3</ecNumber>
    </submittedName>
</protein>
<dbReference type="InterPro" id="IPR006076">
    <property type="entry name" value="FAD-dep_OxRdtase"/>
</dbReference>
<dbReference type="EMBL" id="CADCVO010000007">
    <property type="protein sequence ID" value="CAA9466083.1"/>
    <property type="molecule type" value="Genomic_DNA"/>
</dbReference>
<keyword evidence="1 3" id="KW-0560">Oxidoreductase</keyword>
<organism evidence="3">
    <name type="scientific">uncultured Solirubrobacteraceae bacterium</name>
    <dbReference type="NCBI Taxonomy" id="1162706"/>
    <lineage>
        <taxon>Bacteria</taxon>
        <taxon>Bacillati</taxon>
        <taxon>Actinomycetota</taxon>
        <taxon>Thermoleophilia</taxon>
        <taxon>Solirubrobacterales</taxon>
        <taxon>Solirubrobacteraceae</taxon>
        <taxon>environmental samples</taxon>
    </lineage>
</organism>
<dbReference type="PANTHER" id="PTHR13847:SF287">
    <property type="entry name" value="FAD-DEPENDENT OXIDOREDUCTASE DOMAIN-CONTAINING PROTEIN 1"/>
    <property type="match status" value="1"/>
</dbReference>
<dbReference type="GO" id="GO:0005737">
    <property type="term" value="C:cytoplasm"/>
    <property type="evidence" value="ECO:0007669"/>
    <property type="project" value="TreeGrafter"/>
</dbReference>
<name>A0A6J4RC30_9ACTN</name>
<reference evidence="3" key="1">
    <citation type="submission" date="2020-02" db="EMBL/GenBank/DDBJ databases">
        <authorList>
            <person name="Meier V. D."/>
        </authorList>
    </citation>
    <scope>NUCLEOTIDE SEQUENCE</scope>
    <source>
        <strain evidence="3">AVDCRST_MAG13</strain>
    </source>
</reference>
<dbReference type="GO" id="GO:0003884">
    <property type="term" value="F:D-amino-acid oxidase activity"/>
    <property type="evidence" value="ECO:0007669"/>
    <property type="project" value="UniProtKB-EC"/>
</dbReference>
<dbReference type="Pfam" id="PF01266">
    <property type="entry name" value="DAO"/>
    <property type="match status" value="1"/>
</dbReference>
<dbReference type="SUPFAM" id="SSF54373">
    <property type="entry name" value="FAD-linked reductases, C-terminal domain"/>
    <property type="match status" value="1"/>
</dbReference>
<accession>A0A6J4RC30</accession>
<evidence type="ECO:0000313" key="3">
    <source>
        <dbReference type="EMBL" id="CAA9466083.1"/>
    </source>
</evidence>
<sequence length="386" mass="39775">MTLPDVVVVGAGIVGASAAWELAGRGAQVTLVDAGEVSGGTTGLGEGNVLCSDKDAGPELELARLGLARYDAIEAELGEVARIRRKGALIVHPREDTWAAEPARAARLRAAGVEAELLDPEAVRAVEPGLTGALHGATRVPGDLQCDPRAIARALAAAAARLGARVRTHCRVEHVQVDGGRVAGVRLAGGEVLGAGAVVVAAGPWSRELCEDAGVPLPLEPRKGQLVQLALPAPDPDAIRHKVVDGSYLLSVVDPGSGLQLSSVVETTWEGHVVVGSSRERRGFDLTVDEAVGAAMVERAATLFPALAGLRRMRAWAGLRPWLPDHLPAIGPSERVAGLWVATGHEGAGVALGPITGLLVAQGLCGEPAAFDFAPLRPDRFARVAG</sequence>
<gene>
    <name evidence="3" type="ORF">AVDCRST_MAG13-50</name>
</gene>
<dbReference type="EC" id="1.4.3.3" evidence="3"/>
<evidence type="ECO:0000256" key="1">
    <source>
        <dbReference type="ARBA" id="ARBA00023002"/>
    </source>
</evidence>
<dbReference type="PANTHER" id="PTHR13847">
    <property type="entry name" value="SARCOSINE DEHYDROGENASE-RELATED"/>
    <property type="match status" value="1"/>
</dbReference>
<dbReference type="Gene3D" id="3.50.50.60">
    <property type="entry name" value="FAD/NAD(P)-binding domain"/>
    <property type="match status" value="1"/>
</dbReference>
<dbReference type="InterPro" id="IPR036188">
    <property type="entry name" value="FAD/NAD-bd_sf"/>
</dbReference>